<dbReference type="Pfam" id="PF00171">
    <property type="entry name" value="Aldedh"/>
    <property type="match status" value="1"/>
</dbReference>
<feature type="domain" description="Aldehyde dehydrogenase" evidence="3">
    <location>
        <begin position="4"/>
        <end position="223"/>
    </location>
</feature>
<keyword evidence="2" id="KW-0560">Oxidoreductase</keyword>
<accession>A0ABR3JVD3</accession>
<evidence type="ECO:0000256" key="2">
    <source>
        <dbReference type="ARBA" id="ARBA00023002"/>
    </source>
</evidence>
<dbReference type="Gene3D" id="3.40.605.10">
    <property type="entry name" value="Aldehyde Dehydrogenase, Chain A, domain 1"/>
    <property type="match status" value="1"/>
</dbReference>
<dbReference type="PANTHER" id="PTHR43570">
    <property type="entry name" value="ALDEHYDE DEHYDROGENASE"/>
    <property type="match status" value="1"/>
</dbReference>
<comment type="caution">
    <text evidence="4">The sequence shown here is derived from an EMBL/GenBank/DDBJ whole genome shotgun (WGS) entry which is preliminary data.</text>
</comment>
<dbReference type="InterPro" id="IPR016163">
    <property type="entry name" value="Ald_DH_C"/>
</dbReference>
<sequence length="301" mass="32683">MTLLTGKSPVVIDPKCDLEVAARRILWGKIANAGQTCVAPDYVLVPRHFQDKFAQALKDAYENFYPASARADAEQTFSRLITPAAFSRVHGLLKSTKGEIVFGGGADESTKYIEPTIVKNVSGDDSLMSEEIFGPVLPIVPVDDVDEAVKFIKARDHPLALYVFSPDAAFKAKVFDNTQSGSAVANETIIIPGVEGLPFGGIGPSGSGYHTGKYTFDMFTHLRASIDTPNWVDKILSLRYPPYTPAKLNRVRKAFFPSLPARPTGPPLGGASNKRWGRWFFIAVALTLAGVLTKRPKGLSL</sequence>
<dbReference type="InterPro" id="IPR016161">
    <property type="entry name" value="Ald_DH/histidinol_DH"/>
</dbReference>
<comment type="similarity">
    <text evidence="1">Belongs to the aldehyde dehydrogenase family.</text>
</comment>
<evidence type="ECO:0000313" key="5">
    <source>
        <dbReference type="Proteomes" id="UP001556367"/>
    </source>
</evidence>
<dbReference type="SUPFAM" id="SSF53720">
    <property type="entry name" value="ALDH-like"/>
    <property type="match status" value="1"/>
</dbReference>
<dbReference type="InterPro" id="IPR012394">
    <property type="entry name" value="Aldehyde_DH_NAD(P)"/>
</dbReference>
<gene>
    <name evidence="4" type="ORF">HGRIS_011462</name>
</gene>
<evidence type="ECO:0000313" key="4">
    <source>
        <dbReference type="EMBL" id="KAL0959772.1"/>
    </source>
</evidence>
<dbReference type="InterPro" id="IPR016162">
    <property type="entry name" value="Ald_DH_N"/>
</dbReference>
<dbReference type="EMBL" id="JASNQZ010000002">
    <property type="protein sequence ID" value="KAL0959772.1"/>
    <property type="molecule type" value="Genomic_DNA"/>
</dbReference>
<name>A0ABR3JVD3_9AGAR</name>
<evidence type="ECO:0000259" key="3">
    <source>
        <dbReference type="Pfam" id="PF00171"/>
    </source>
</evidence>
<evidence type="ECO:0000256" key="1">
    <source>
        <dbReference type="ARBA" id="ARBA00009986"/>
    </source>
</evidence>
<proteinExistence type="inferred from homology"/>
<dbReference type="InterPro" id="IPR015590">
    <property type="entry name" value="Aldehyde_DH_dom"/>
</dbReference>
<organism evidence="4 5">
    <name type="scientific">Hohenbuehelia grisea</name>
    <dbReference type="NCBI Taxonomy" id="104357"/>
    <lineage>
        <taxon>Eukaryota</taxon>
        <taxon>Fungi</taxon>
        <taxon>Dikarya</taxon>
        <taxon>Basidiomycota</taxon>
        <taxon>Agaricomycotina</taxon>
        <taxon>Agaricomycetes</taxon>
        <taxon>Agaricomycetidae</taxon>
        <taxon>Agaricales</taxon>
        <taxon>Pleurotineae</taxon>
        <taxon>Pleurotaceae</taxon>
        <taxon>Hohenbuehelia</taxon>
    </lineage>
</organism>
<dbReference type="Proteomes" id="UP001556367">
    <property type="component" value="Unassembled WGS sequence"/>
</dbReference>
<dbReference type="PANTHER" id="PTHR43570:SF16">
    <property type="entry name" value="ALDEHYDE DEHYDROGENASE TYPE III, ISOFORM Q"/>
    <property type="match status" value="1"/>
</dbReference>
<keyword evidence="5" id="KW-1185">Reference proteome</keyword>
<protein>
    <recommendedName>
        <fullName evidence="3">Aldehyde dehydrogenase domain-containing protein</fullName>
    </recommendedName>
</protein>
<reference evidence="5" key="1">
    <citation type="submission" date="2024-06" db="EMBL/GenBank/DDBJ databases">
        <title>Multi-omics analyses provide insights into the biosynthesis of the anticancer antibiotic pleurotin in Hohenbuehelia grisea.</title>
        <authorList>
            <person name="Weaver J.A."/>
            <person name="Alberti F."/>
        </authorList>
    </citation>
    <scope>NUCLEOTIDE SEQUENCE [LARGE SCALE GENOMIC DNA]</scope>
    <source>
        <strain evidence="5">T-177</strain>
    </source>
</reference>
<dbReference type="Gene3D" id="3.40.309.10">
    <property type="entry name" value="Aldehyde Dehydrogenase, Chain A, domain 2"/>
    <property type="match status" value="1"/>
</dbReference>